<dbReference type="InParanoid" id="A0A5Q0BJU5"/>
<evidence type="ECO:0000256" key="2">
    <source>
        <dbReference type="SAM" id="Phobius"/>
    </source>
</evidence>
<accession>A0A5Q0BJU5</accession>
<feature type="region of interest" description="Disordered" evidence="1">
    <location>
        <begin position="1"/>
        <end position="28"/>
    </location>
</feature>
<dbReference type="EMBL" id="CP044205">
    <property type="protein sequence ID" value="QFY42076.1"/>
    <property type="molecule type" value="Genomic_DNA"/>
</dbReference>
<feature type="compositionally biased region" description="Low complexity" evidence="1">
    <location>
        <begin position="103"/>
        <end position="114"/>
    </location>
</feature>
<proteinExistence type="predicted"/>
<keyword evidence="4" id="KW-1185">Reference proteome</keyword>
<dbReference type="KEGG" id="mmob:F6R98_05065"/>
<keyword evidence="2" id="KW-1133">Transmembrane helix</keyword>
<feature type="region of interest" description="Disordered" evidence="1">
    <location>
        <begin position="95"/>
        <end position="114"/>
    </location>
</feature>
<dbReference type="RefSeq" id="WP_153248061.1">
    <property type="nucleotide sequence ID" value="NZ_CP044205.1"/>
</dbReference>
<evidence type="ECO:0000256" key="1">
    <source>
        <dbReference type="SAM" id="MobiDB-lite"/>
    </source>
</evidence>
<keyword evidence="2" id="KW-0812">Transmembrane</keyword>
<sequence>MTSTTTTKKKSVNISPKSSINESAGNSPALTADAGLIADQEKAKNLIGKAVYTSVYYASYGIVFGALVVSSFIPGRNFLGKAIADGTVAARKSFENSNVDTQASATESETTSIA</sequence>
<protein>
    <submittedName>
        <fullName evidence="3">Uncharacterized protein</fullName>
    </submittedName>
</protein>
<keyword evidence="2" id="KW-0472">Membrane</keyword>
<organism evidence="3 4">
    <name type="scientific">Candidatus Methylospira mobilis</name>
    <dbReference type="NCBI Taxonomy" id="1808979"/>
    <lineage>
        <taxon>Bacteria</taxon>
        <taxon>Pseudomonadati</taxon>
        <taxon>Pseudomonadota</taxon>
        <taxon>Gammaproteobacteria</taxon>
        <taxon>Methylococcales</taxon>
        <taxon>Methylococcaceae</taxon>
        <taxon>Candidatus Methylospira</taxon>
    </lineage>
</organism>
<dbReference type="AlphaFoldDB" id="A0A5Q0BJU5"/>
<dbReference type="Proteomes" id="UP000325755">
    <property type="component" value="Chromosome"/>
</dbReference>
<feature type="compositionally biased region" description="Polar residues" evidence="1">
    <location>
        <begin position="12"/>
        <end position="28"/>
    </location>
</feature>
<dbReference type="OrthoDB" id="5569200at2"/>
<evidence type="ECO:0000313" key="4">
    <source>
        <dbReference type="Proteomes" id="UP000325755"/>
    </source>
</evidence>
<gene>
    <name evidence="3" type="ORF">F6R98_05065</name>
</gene>
<evidence type="ECO:0000313" key="3">
    <source>
        <dbReference type="EMBL" id="QFY42076.1"/>
    </source>
</evidence>
<feature type="transmembrane region" description="Helical" evidence="2">
    <location>
        <begin position="55"/>
        <end position="73"/>
    </location>
</feature>
<name>A0A5Q0BJU5_9GAMM</name>
<reference evidence="3 4" key="1">
    <citation type="submission" date="2019-09" db="EMBL/GenBank/DDBJ databases">
        <title>Ecophysiology of the spiral-shaped methanotroph Methylospira mobilis as revealed by the complete genome sequence.</title>
        <authorList>
            <person name="Oshkin I.Y."/>
            <person name="Dedysh S.N."/>
            <person name="Miroshnikov K."/>
            <person name="Danilova O.V."/>
            <person name="Hakobyan A."/>
            <person name="Liesack W."/>
        </authorList>
    </citation>
    <scope>NUCLEOTIDE SEQUENCE [LARGE SCALE GENOMIC DNA]</scope>
    <source>
        <strain evidence="3 4">Shm1</strain>
    </source>
</reference>